<comment type="caution">
    <text evidence="1">The sequence shown here is derived from an EMBL/GenBank/DDBJ whole genome shotgun (WGS) entry which is preliminary data.</text>
</comment>
<evidence type="ECO:0000313" key="2">
    <source>
        <dbReference type="Proteomes" id="UP001231649"/>
    </source>
</evidence>
<sequence length="1314" mass="148559">MNFYQAVIHIYCERRCTDIVLVCVYICIRALSGNLYLLLLIITHVEYKMEWVLRSPQIHSTFSNLGFLHPDGYHVNENCNAALETILHNILTEDKYLRTYRRSISFGQNIKKDLIPLLIHAKEDATIELLIRILVNLTIPIECLLSVDVISRNDFGRHTIFEINNLLSSTKVAFTDQRATKIVIEFLKKNVDCEQKAKLTSDQCTNISNSLLLLRNILHIPEEPSGQSPNYNGPPHAVQNQILWNIFSQSIDKILIKLMIIPDANKWAVTMVQLIALLYKDQHVVTLHKLLNLWIEASLSESSEDNESNTSPPDRGSDSSPMCTSEPTSDSSDMGGSGKSNDDPNSVNKDWDASSQMNNTSENGNAPFQTPEEKESDTEEKNNTVGSHNDNIVQSDNGMSTSCSSGVQSNRNSQGQSSGNTEKKPVISETSDCGYGTQIENQESISTSSNEDELPSKKPVHQKPHNPKQRANTKNRAGVSMQERKRRKIVKRGKSNIINVQGLSHKTPTDDDISNVLKEFTVDFLLKGYNSLVQTLHNQILTNLQLEIDTSHFFWLVTYFLKFATQIELDLENVSSVLSIDIVSYLTAEGVNLCEQFELAIKLDGNDLKPNIRRLHLVVTAIREIIQAIDVYKKLPHICKEDQDALFKLQLKMCETEELRSLLVLLLRHYNPKYHSKQYLQDVIVTNHILLMFLDGSMKSPEYNGSTNMLDHIRQFASSEIMYQYGLLLEDYADNGEFVNDCVFTVMHHVGGELESLITLFQPKILKTFTSIWKSEFEICDDWSDLIEYVINTFIKKPHSLQSRISLENFDEVMIVQKPTVTPATQPKPESTEAGDKKKPTDSSASCTSKGKTESRWTEDELSSLSWNYMQCSALPDVVGEIITLYKEDGIIKSRDSVIKELYKQNLINKEDYDKYVKGETDRNIKTVQVMKEMRDDEINKLCEQLTQDGKSKFLDWVQKVLLETCSAKIYLDKLSRKSESENNADKNETKLSTLKKSNDLHVLSPVSYHSLLLKQSVPLVPWNCKQASVCKDLKFLQLLHKLGFHMPVDSGKVFIRIPQFWSSDFLYDVAGKISPIDKSKLKFSVNDISDSSISNSMQQESLLLLPENTKDITMMESPENFYQIHKQKHLATMVNFTPMPGSAFNSDGSDVEKNNWLELVQKSQEYKIALNLNSSIIKNDEDAGSDIVMHLPVKDAVVSVPPLLLTAPVTISSSATITNTTFPGAGLMMPTIMSIKQESTHFNLPVPDSEHFSVCETASVASDLTRMYVSDEDEKPEAVRPIIKVDPVVDEQCGDLDEDSSGKRPRVNFFSPF</sequence>
<evidence type="ECO:0000313" key="1">
    <source>
        <dbReference type="EMBL" id="KAJ8729473.1"/>
    </source>
</evidence>
<organism evidence="1 2">
    <name type="scientific">Mythimna loreyi</name>
    <dbReference type="NCBI Taxonomy" id="667449"/>
    <lineage>
        <taxon>Eukaryota</taxon>
        <taxon>Metazoa</taxon>
        <taxon>Ecdysozoa</taxon>
        <taxon>Arthropoda</taxon>
        <taxon>Hexapoda</taxon>
        <taxon>Insecta</taxon>
        <taxon>Pterygota</taxon>
        <taxon>Neoptera</taxon>
        <taxon>Endopterygota</taxon>
        <taxon>Lepidoptera</taxon>
        <taxon>Glossata</taxon>
        <taxon>Ditrysia</taxon>
        <taxon>Noctuoidea</taxon>
        <taxon>Noctuidae</taxon>
        <taxon>Noctuinae</taxon>
        <taxon>Hadenini</taxon>
        <taxon>Mythimna</taxon>
    </lineage>
</organism>
<gene>
    <name evidence="1" type="ORF">PYW08_001054</name>
</gene>
<keyword evidence="2" id="KW-1185">Reference proteome</keyword>
<protein>
    <submittedName>
        <fullName evidence="1">Uncharacterized protein</fullName>
    </submittedName>
</protein>
<reference evidence="1" key="1">
    <citation type="submission" date="2023-03" db="EMBL/GenBank/DDBJ databases">
        <title>Chromosome-level genomes of two armyworms, Mythimna separata and Mythimna loreyi, provide insights into the biosynthesis and reception of sex pheromones.</title>
        <authorList>
            <person name="Zhao H."/>
        </authorList>
    </citation>
    <scope>NUCLEOTIDE SEQUENCE</scope>
    <source>
        <strain evidence="1">BeijingLab</strain>
    </source>
</reference>
<name>A0ACC2R3L3_9NEOP</name>
<accession>A0ACC2R3L3</accession>
<proteinExistence type="predicted"/>
<dbReference type="EMBL" id="CM056786">
    <property type="protein sequence ID" value="KAJ8729473.1"/>
    <property type="molecule type" value="Genomic_DNA"/>
</dbReference>
<dbReference type="Proteomes" id="UP001231649">
    <property type="component" value="Chromosome 10"/>
</dbReference>